<evidence type="ECO:0000313" key="2">
    <source>
        <dbReference type="EMBL" id="MBB4237794.1"/>
    </source>
</evidence>
<dbReference type="CDD" id="cd06587">
    <property type="entry name" value="VOC"/>
    <property type="match status" value="1"/>
</dbReference>
<name>A0A7W6W6K7_9HYPH</name>
<dbReference type="GO" id="GO:0004462">
    <property type="term" value="F:lactoylglutathione lyase activity"/>
    <property type="evidence" value="ECO:0007669"/>
    <property type="project" value="UniProtKB-EC"/>
</dbReference>
<dbReference type="EC" id="4.4.1.5" evidence="2"/>
<gene>
    <name evidence="2" type="ORF">GGD57_004396</name>
</gene>
<dbReference type="InterPro" id="IPR029068">
    <property type="entry name" value="Glyas_Bleomycin-R_OHBP_Dase"/>
</dbReference>
<dbReference type="Gene3D" id="3.10.180.10">
    <property type="entry name" value="2,3-Dihydroxybiphenyl 1,2-Dioxygenase, domain 1"/>
    <property type="match status" value="1"/>
</dbReference>
<protein>
    <submittedName>
        <fullName evidence="2">Lactoylglutathione lyase</fullName>
        <ecNumber evidence="2">4.4.1.5</ecNumber>
    </submittedName>
</protein>
<dbReference type="SUPFAM" id="SSF54593">
    <property type="entry name" value="Glyoxalase/Bleomycin resistance protein/Dihydroxybiphenyl dioxygenase"/>
    <property type="match status" value="1"/>
</dbReference>
<proteinExistence type="predicted"/>
<dbReference type="InterPro" id="IPR050383">
    <property type="entry name" value="GlyoxalaseI/FosfomycinResist"/>
</dbReference>
<evidence type="ECO:0000259" key="1">
    <source>
        <dbReference type="PROSITE" id="PS51819"/>
    </source>
</evidence>
<dbReference type="PANTHER" id="PTHR21366:SF31">
    <property type="entry name" value="METALLOTHIOL TRANSFERASE FOSB"/>
    <property type="match status" value="1"/>
</dbReference>
<accession>A0A7W6W6K7</accession>
<evidence type="ECO:0000313" key="3">
    <source>
        <dbReference type="Proteomes" id="UP000540909"/>
    </source>
</evidence>
<dbReference type="PANTHER" id="PTHR21366">
    <property type="entry name" value="GLYOXALASE FAMILY PROTEIN"/>
    <property type="match status" value="1"/>
</dbReference>
<organism evidence="2 3">
    <name type="scientific">Rhizobium esperanzae</name>
    <dbReference type="NCBI Taxonomy" id="1967781"/>
    <lineage>
        <taxon>Bacteria</taxon>
        <taxon>Pseudomonadati</taxon>
        <taxon>Pseudomonadota</taxon>
        <taxon>Alphaproteobacteria</taxon>
        <taxon>Hyphomicrobiales</taxon>
        <taxon>Rhizobiaceae</taxon>
        <taxon>Rhizobium/Agrobacterium group</taxon>
        <taxon>Rhizobium</taxon>
    </lineage>
</organism>
<dbReference type="InterPro" id="IPR037523">
    <property type="entry name" value="VOC_core"/>
</dbReference>
<sequence length="162" mass="17827">MTVENAAMPKLLGLYETHLTVADLKTSTDFYRDVVGLEPAASFEERKVAFLWVDDRKTGMLGLWETGTGPLKMRLHIAFRMTADSLLQAPAILRAKGVEPLGFTGEPAAEPVVLGWVPALSIYFKDPDGHSIEFISILDDIPDRSFGVRAFSEWQARGSSAT</sequence>
<dbReference type="AlphaFoldDB" id="A0A7W6W6K7"/>
<dbReference type="InterPro" id="IPR004360">
    <property type="entry name" value="Glyas_Fos-R_dOase_dom"/>
</dbReference>
<dbReference type="RefSeq" id="WP_184472303.1">
    <property type="nucleotide sequence ID" value="NZ_JACIFY010000017.1"/>
</dbReference>
<dbReference type="Proteomes" id="UP000540909">
    <property type="component" value="Unassembled WGS sequence"/>
</dbReference>
<comment type="caution">
    <text evidence="2">The sequence shown here is derived from an EMBL/GenBank/DDBJ whole genome shotgun (WGS) entry which is preliminary data.</text>
</comment>
<dbReference type="Pfam" id="PF00903">
    <property type="entry name" value="Glyoxalase"/>
    <property type="match status" value="1"/>
</dbReference>
<dbReference type="EMBL" id="JACIFY010000017">
    <property type="protein sequence ID" value="MBB4237794.1"/>
    <property type="molecule type" value="Genomic_DNA"/>
</dbReference>
<reference evidence="2 3" key="1">
    <citation type="submission" date="2020-08" db="EMBL/GenBank/DDBJ databases">
        <title>Genomic Encyclopedia of Type Strains, Phase IV (KMG-V): Genome sequencing to study the core and pangenomes of soil and plant-associated prokaryotes.</title>
        <authorList>
            <person name="Whitman W."/>
        </authorList>
    </citation>
    <scope>NUCLEOTIDE SEQUENCE [LARGE SCALE GENOMIC DNA]</scope>
    <source>
        <strain evidence="2 3">SEMIA 4089</strain>
    </source>
</reference>
<keyword evidence="2" id="KW-0456">Lyase</keyword>
<dbReference type="PROSITE" id="PS51819">
    <property type="entry name" value="VOC"/>
    <property type="match status" value="1"/>
</dbReference>
<feature type="domain" description="VOC" evidence="1">
    <location>
        <begin position="13"/>
        <end position="137"/>
    </location>
</feature>